<evidence type="ECO:0000313" key="2">
    <source>
        <dbReference type="Proteomes" id="UP000033740"/>
    </source>
</evidence>
<name>A0A0F0LI24_9MICO</name>
<dbReference type="STRING" id="582680.RS86_02040"/>
<evidence type="ECO:0000313" key="1">
    <source>
        <dbReference type="EMBL" id="KJL32867.1"/>
    </source>
</evidence>
<protein>
    <recommendedName>
        <fullName evidence="3">DNA-binding ferritin-like protein (Dps family)</fullName>
    </recommendedName>
</protein>
<proteinExistence type="predicted"/>
<dbReference type="InterPro" id="IPR008316">
    <property type="entry name" value="UCP029876"/>
</dbReference>
<dbReference type="SUPFAM" id="SSF158560">
    <property type="entry name" value="BH3980-like"/>
    <property type="match status" value="1"/>
</dbReference>
<organism evidence="1 2">
    <name type="scientific">Microbacterium azadirachtae</name>
    <dbReference type="NCBI Taxonomy" id="582680"/>
    <lineage>
        <taxon>Bacteria</taxon>
        <taxon>Bacillati</taxon>
        <taxon>Actinomycetota</taxon>
        <taxon>Actinomycetes</taxon>
        <taxon>Micrococcales</taxon>
        <taxon>Microbacteriaceae</taxon>
        <taxon>Microbacterium</taxon>
    </lineage>
</organism>
<dbReference type="PATRIC" id="fig|582680.6.peg.2105"/>
<sequence>MNFWEKVTGSDLTKDWKDFAARAEALPDDYRRAWDEFTKSLFLHGDFTGRNLTPIADGVLGLLEATSADGQSAEEALGDDIPAFCAAVVGEEGAKNYRDRWRAQLNRSVARRLNRLEA</sequence>
<accession>A0A0F0LI24</accession>
<dbReference type="Gene3D" id="1.10.1900.10">
    <property type="entry name" value="c-terminal domain of poly(a) binding protein"/>
    <property type="match status" value="1"/>
</dbReference>
<keyword evidence="2" id="KW-1185">Reference proteome</keyword>
<dbReference type="EMBL" id="JYIX01000035">
    <property type="protein sequence ID" value="KJL32867.1"/>
    <property type="molecule type" value="Genomic_DNA"/>
</dbReference>
<comment type="caution">
    <text evidence="1">The sequence shown here is derived from an EMBL/GenBank/DDBJ whole genome shotgun (WGS) entry which is preliminary data.</text>
</comment>
<dbReference type="RefSeq" id="WP_045272146.1">
    <property type="nucleotide sequence ID" value="NZ_JYIX01000035.1"/>
</dbReference>
<dbReference type="Proteomes" id="UP000033740">
    <property type="component" value="Unassembled WGS sequence"/>
</dbReference>
<reference evidence="1 2" key="1">
    <citation type="submission" date="2015-02" db="EMBL/GenBank/DDBJ databases">
        <title>Draft genome sequences of ten Microbacterium spp. with emphasis on heavy metal contaminated environments.</title>
        <authorList>
            <person name="Corretto E."/>
        </authorList>
    </citation>
    <scope>NUCLEOTIDE SEQUENCE [LARGE SCALE GENOMIC DNA]</scope>
    <source>
        <strain evidence="1 2">ARN176</strain>
    </source>
</reference>
<dbReference type="AlphaFoldDB" id="A0A0F0LI24"/>
<evidence type="ECO:0008006" key="3">
    <source>
        <dbReference type="Google" id="ProtNLM"/>
    </source>
</evidence>
<gene>
    <name evidence="1" type="ORF">RS86_02040</name>
</gene>
<dbReference type="Pfam" id="PF06304">
    <property type="entry name" value="DUF1048"/>
    <property type="match status" value="1"/>
</dbReference>